<accession>A0A1H7S4E2</accession>
<evidence type="ECO:0000313" key="12">
    <source>
        <dbReference type="EMBL" id="SEL67490.1"/>
    </source>
</evidence>
<dbReference type="Pfam" id="PF03544">
    <property type="entry name" value="TonB_C"/>
    <property type="match status" value="1"/>
</dbReference>
<gene>
    <name evidence="12" type="ORF">SAMN05192542_11182</name>
</gene>
<evidence type="ECO:0000256" key="9">
    <source>
        <dbReference type="ARBA" id="ARBA00023136"/>
    </source>
</evidence>
<dbReference type="PANTHER" id="PTHR33446">
    <property type="entry name" value="PROTEIN TONB-RELATED"/>
    <property type="match status" value="1"/>
</dbReference>
<dbReference type="EMBL" id="FOAJ01000011">
    <property type="protein sequence ID" value="SEL67490.1"/>
    <property type="molecule type" value="Genomic_DNA"/>
</dbReference>
<evidence type="ECO:0000259" key="11">
    <source>
        <dbReference type="PROSITE" id="PS52015"/>
    </source>
</evidence>
<feature type="compositionally biased region" description="Low complexity" evidence="10">
    <location>
        <begin position="88"/>
        <end position="149"/>
    </location>
</feature>
<evidence type="ECO:0000256" key="5">
    <source>
        <dbReference type="ARBA" id="ARBA00022519"/>
    </source>
</evidence>
<dbReference type="Proteomes" id="UP000199120">
    <property type="component" value="Unassembled WGS sequence"/>
</dbReference>
<keyword evidence="7" id="KW-0653">Protein transport</keyword>
<keyword evidence="4" id="KW-1003">Cell membrane</keyword>
<name>A0A1H7S4E2_9BURK</name>
<evidence type="ECO:0000256" key="8">
    <source>
        <dbReference type="ARBA" id="ARBA00022989"/>
    </source>
</evidence>
<dbReference type="GO" id="GO:0055085">
    <property type="term" value="P:transmembrane transport"/>
    <property type="evidence" value="ECO:0007669"/>
    <property type="project" value="InterPro"/>
</dbReference>
<evidence type="ECO:0000256" key="4">
    <source>
        <dbReference type="ARBA" id="ARBA00022475"/>
    </source>
</evidence>
<evidence type="ECO:0000256" key="6">
    <source>
        <dbReference type="ARBA" id="ARBA00022692"/>
    </source>
</evidence>
<comment type="subcellular location">
    <subcellularLocation>
        <location evidence="1">Cell inner membrane</location>
        <topology evidence="1">Single-pass membrane protein</topology>
        <orientation evidence="1">Periplasmic side</orientation>
    </subcellularLocation>
</comment>
<keyword evidence="9" id="KW-0472">Membrane</keyword>
<evidence type="ECO:0000256" key="2">
    <source>
        <dbReference type="ARBA" id="ARBA00006555"/>
    </source>
</evidence>
<dbReference type="InterPro" id="IPR037682">
    <property type="entry name" value="TonB_C"/>
</dbReference>
<feature type="region of interest" description="Disordered" evidence="10">
    <location>
        <begin position="88"/>
        <end position="164"/>
    </location>
</feature>
<sequence length="233" mass="24875">MSSGRAQRARLAIATVLASALWIFFVANAGWLWAPMRTQPVAEPPLDMKLVELAAPAAAAADTAHLAVAPQKPAAIQQHVRERVAHRPAVTRATVPPTPAPERQQQAAPPSATPQSQQETKSAAQAAEPSTASSAATSSSSANLGNAAARPLSQPLPDLPDDLREDGYRATAIARFTIHADGSADVELIRPTPMPRLNQILLDTLHQWRFAPAIENGRPVESRQDVRVHFNVS</sequence>
<dbReference type="InterPro" id="IPR051045">
    <property type="entry name" value="TonB-dependent_transducer"/>
</dbReference>
<feature type="domain" description="TonB C-terminal" evidence="11">
    <location>
        <begin position="144"/>
        <end position="233"/>
    </location>
</feature>
<evidence type="ECO:0000256" key="1">
    <source>
        <dbReference type="ARBA" id="ARBA00004383"/>
    </source>
</evidence>
<evidence type="ECO:0000256" key="10">
    <source>
        <dbReference type="SAM" id="MobiDB-lite"/>
    </source>
</evidence>
<protein>
    <submittedName>
        <fullName evidence="12">Protein TonB</fullName>
    </submittedName>
</protein>
<dbReference type="GO" id="GO:0031992">
    <property type="term" value="F:energy transducer activity"/>
    <property type="evidence" value="ECO:0007669"/>
    <property type="project" value="TreeGrafter"/>
</dbReference>
<dbReference type="RefSeq" id="WP_244283835.1">
    <property type="nucleotide sequence ID" value="NZ_FNSR01000002.1"/>
</dbReference>
<reference evidence="13" key="1">
    <citation type="submission" date="2016-10" db="EMBL/GenBank/DDBJ databases">
        <authorList>
            <person name="Varghese N."/>
            <person name="Submissions S."/>
        </authorList>
    </citation>
    <scope>NUCLEOTIDE SEQUENCE [LARGE SCALE GENOMIC DNA]</scope>
    <source>
        <strain evidence="13">LMG 26416</strain>
    </source>
</reference>
<evidence type="ECO:0000313" key="13">
    <source>
        <dbReference type="Proteomes" id="UP000199120"/>
    </source>
</evidence>
<keyword evidence="5" id="KW-0997">Cell inner membrane</keyword>
<dbReference type="NCBIfam" id="TIGR01352">
    <property type="entry name" value="tonB_Cterm"/>
    <property type="match status" value="1"/>
</dbReference>
<keyword evidence="6" id="KW-0812">Transmembrane</keyword>
<dbReference type="InterPro" id="IPR006260">
    <property type="entry name" value="TonB/TolA_C"/>
</dbReference>
<keyword evidence="13" id="KW-1185">Reference proteome</keyword>
<comment type="similarity">
    <text evidence="2">Belongs to the TonB family.</text>
</comment>
<dbReference type="PANTHER" id="PTHR33446:SF11">
    <property type="entry name" value="TONB3"/>
    <property type="match status" value="1"/>
</dbReference>
<dbReference type="GO" id="GO:0098797">
    <property type="term" value="C:plasma membrane protein complex"/>
    <property type="evidence" value="ECO:0007669"/>
    <property type="project" value="TreeGrafter"/>
</dbReference>
<dbReference type="Gene3D" id="3.30.1150.10">
    <property type="match status" value="1"/>
</dbReference>
<organism evidence="12 13">
    <name type="scientific">Paraburkholderia caballeronis</name>
    <dbReference type="NCBI Taxonomy" id="416943"/>
    <lineage>
        <taxon>Bacteria</taxon>
        <taxon>Pseudomonadati</taxon>
        <taxon>Pseudomonadota</taxon>
        <taxon>Betaproteobacteria</taxon>
        <taxon>Burkholderiales</taxon>
        <taxon>Burkholderiaceae</taxon>
        <taxon>Paraburkholderia</taxon>
    </lineage>
</organism>
<keyword evidence="8" id="KW-1133">Transmembrane helix</keyword>
<dbReference type="GO" id="GO:0015031">
    <property type="term" value="P:protein transport"/>
    <property type="evidence" value="ECO:0007669"/>
    <property type="project" value="UniProtKB-KW"/>
</dbReference>
<dbReference type="SUPFAM" id="SSF74653">
    <property type="entry name" value="TolA/TonB C-terminal domain"/>
    <property type="match status" value="1"/>
</dbReference>
<proteinExistence type="inferred from homology"/>
<dbReference type="PROSITE" id="PS52015">
    <property type="entry name" value="TONB_CTD"/>
    <property type="match status" value="1"/>
</dbReference>
<keyword evidence="3" id="KW-0813">Transport</keyword>
<evidence type="ECO:0000256" key="3">
    <source>
        <dbReference type="ARBA" id="ARBA00022448"/>
    </source>
</evidence>
<dbReference type="AlphaFoldDB" id="A0A1H7S4E2"/>
<evidence type="ECO:0000256" key="7">
    <source>
        <dbReference type="ARBA" id="ARBA00022927"/>
    </source>
</evidence>
<dbReference type="STRING" id="416943.SAMN05445871_3482"/>